<keyword evidence="1" id="KW-0614">Plasmid</keyword>
<reference evidence="1" key="1">
    <citation type="submission" date="2020-11" db="EMBL/GenBank/DDBJ databases">
        <title>Complete genome sequence of a novel pathogenic Methylobacterium strain isolated from rice in Vietnam.</title>
        <authorList>
            <person name="Lai K."/>
            <person name="Okazaki S."/>
            <person name="Higashi K."/>
            <person name="Mori H."/>
            <person name="Toyoda A."/>
            <person name="Kurokawa K."/>
        </authorList>
    </citation>
    <scope>NUCLEOTIDE SEQUENCE</scope>
    <source>
        <strain evidence="1">VL1</strain>
        <plasmid evidence="1">pVL1_2</plasmid>
    </source>
</reference>
<evidence type="ECO:0000313" key="2">
    <source>
        <dbReference type="Proteomes" id="UP000663508"/>
    </source>
</evidence>
<geneLocation type="plasmid" evidence="1 2">
    <name>pVL1_2</name>
</geneLocation>
<gene>
    <name evidence="1" type="ORF">mvi_62910</name>
</gene>
<dbReference type="KEGG" id="mind:mvi_62910"/>
<protein>
    <submittedName>
        <fullName evidence="1">Uncharacterized protein</fullName>
    </submittedName>
</protein>
<dbReference type="AlphaFoldDB" id="A0A8H9CAV3"/>
<accession>A0A8H9CAV3</accession>
<dbReference type="EMBL" id="AP024147">
    <property type="protein sequence ID" value="BCM87830.1"/>
    <property type="molecule type" value="Genomic_DNA"/>
</dbReference>
<sequence>MSTGLNCLFREVAPGQWWYVLQDWSCPIGAWDWREYATAYGPFPSEEAADAHLRANHANPGGYTISFYQEGDVIDEVMARLMKEAA</sequence>
<dbReference type="Proteomes" id="UP000663508">
    <property type="component" value="Plasmid pVL1_2"/>
</dbReference>
<name>A0A8H9CAV3_9HYPH</name>
<organism evidence="1 2">
    <name type="scientific">Methylobacterium indicum</name>
    <dbReference type="NCBI Taxonomy" id="1775910"/>
    <lineage>
        <taxon>Bacteria</taxon>
        <taxon>Pseudomonadati</taxon>
        <taxon>Pseudomonadota</taxon>
        <taxon>Alphaproteobacteria</taxon>
        <taxon>Hyphomicrobiales</taxon>
        <taxon>Methylobacteriaceae</taxon>
        <taxon>Methylobacterium</taxon>
    </lineage>
</organism>
<dbReference type="RefSeq" id="WP_207183843.1">
    <property type="nucleotide sequence ID" value="NZ_AP024147.1"/>
</dbReference>
<evidence type="ECO:0000313" key="1">
    <source>
        <dbReference type="EMBL" id="BCM87830.1"/>
    </source>
</evidence>
<proteinExistence type="predicted"/>